<dbReference type="Gene3D" id="1.25.10.10">
    <property type="entry name" value="Leucine-rich Repeat Variant"/>
    <property type="match status" value="1"/>
</dbReference>
<sequence>MSDLNDIFGPQTVAVPAERQSLFNSLKPLCVTLSKCILCTNPNPRELTNALAALHSYLQTAPTDSLDPKIADYIFFPLSHVFGRYQTLNDRALELALLCLEILLKTAWRVNVPNEMARQLLILLTFVIGGAPGKREKEKEKDGRSEETKLAGCQCLLQLFGSLERSGNAVLEEVQNTPALGHTVTMLLEVFMEGEMQELQLITLESLQNLLLAVVKDGDLRASFYPGVVSGLVRGLGLGKTTKRPYQVLREMVRMLDKLICNVLDDKTRESLPDTDEGQDPEAMKLQRTKPWMKATAANTKVALEQILKLRTHPRLEVRTAIFEFSRDLLETCTVSLEDATAILVETLVVIAGDDDENLAGLSANTIRVMTMMGDKIKEAVRSSLDRWITSLPRVMTGNDEDAKQRVITRLSIAFGLCMELNMESDILRDMLADGIKDSLLAINTASKKSTALVRPTVSAPKLDILLADRPATANTRIARFPDIIMSARSQQSTMESMKQLLSSLGQSSENGLILAQRHLRDAGSIGLTVGERTSSFWIAINLLRGSLSATNEIDFYFDTDFLEASPLQRRVTDELLSLALVNLTTAVQDDTETTENASIHCLALEALSLVAETQKFQFRGELVDALYPVVHHLGSSSPEVANHAVVALNNLAHACEYKNAKELLLENVDYMVNAVSLKLNIFDLSPQAPVVLNMMLKLVGPKLVPYLDDLVGSIFGILDGFHEYERLCEELFMVLGSIVEESSKGDEALKQIEGPAPDLKKRKKRSLMFPDDLVSYLRTSRDSKRPRLEPLPEPVEEDEQLPEGQTHPQKPWGKEKKPKPEMNKPIMDLENLNLDDFPEDEEPEDQEPPPPDEEIKPTATYSIISRITTLSQHYLTSESLPLRTRVLSLISHSTKTLAFHSRLYLPIINDLWPVVYDRLFDSEPGVVIQACLAISQLSETAGDFLATRVKDGWPGIKRAYIKAWTEVEKERKQGRAGIGRWGSGYKVWDAMVGMLVALVKHVGVTEEVADEMVGVVGAAVLREREDLRAALEEEVADSVWLEMTAGAEINWEEKLPQLEGARFVVPVF</sequence>
<gene>
    <name evidence="4" type="ORF">PCON_14194</name>
</gene>
<dbReference type="Pfam" id="PF21547">
    <property type="entry name" value="TTI1"/>
    <property type="match status" value="1"/>
</dbReference>
<dbReference type="PANTHER" id="PTHR18460">
    <property type="entry name" value="TEL2 INTERACTING PROTEIN 1 TTI1 FAMILY MEMBER"/>
    <property type="match status" value="1"/>
</dbReference>
<accession>U4LLY0</accession>
<dbReference type="EMBL" id="HF936029">
    <property type="protein sequence ID" value="CCX33154.1"/>
    <property type="molecule type" value="Genomic_DNA"/>
</dbReference>
<dbReference type="InterPro" id="IPR016024">
    <property type="entry name" value="ARM-type_fold"/>
</dbReference>
<feature type="domain" description="TTI1 N-terminal TPR" evidence="2">
    <location>
        <begin position="23"/>
        <end position="355"/>
    </location>
</feature>
<dbReference type="InterPro" id="IPR011989">
    <property type="entry name" value="ARM-like"/>
</dbReference>
<evidence type="ECO:0000313" key="5">
    <source>
        <dbReference type="Proteomes" id="UP000018144"/>
    </source>
</evidence>
<dbReference type="Pfam" id="PF24173">
    <property type="entry name" value="TPR_TTI1_N"/>
    <property type="match status" value="1"/>
</dbReference>
<keyword evidence="5" id="KW-1185">Reference proteome</keyword>
<dbReference type="OMA" id="PHPKKPW"/>
<dbReference type="InterPro" id="IPR057566">
    <property type="entry name" value="TPR_TTI1_N"/>
</dbReference>
<dbReference type="Pfam" id="PF24181">
    <property type="entry name" value="TPR_TTI1_C"/>
    <property type="match status" value="1"/>
</dbReference>
<evidence type="ECO:0000256" key="1">
    <source>
        <dbReference type="SAM" id="MobiDB-lite"/>
    </source>
</evidence>
<dbReference type="AlphaFoldDB" id="U4LLY0"/>
<dbReference type="InterPro" id="IPR049362">
    <property type="entry name" value="TTI1_rpt"/>
</dbReference>
<dbReference type="STRING" id="1076935.U4LLY0"/>
<dbReference type="OrthoDB" id="6781668at2759"/>
<proteinExistence type="predicted"/>
<dbReference type="InterPro" id="IPR052587">
    <property type="entry name" value="TELO2-interacting_protein_1"/>
</dbReference>
<feature type="compositionally biased region" description="Acidic residues" evidence="1">
    <location>
        <begin position="837"/>
        <end position="853"/>
    </location>
</feature>
<feature type="compositionally biased region" description="Basic and acidic residues" evidence="1">
    <location>
        <begin position="813"/>
        <end position="823"/>
    </location>
</feature>
<feature type="domain" description="TTI1 C-terminal TPR" evidence="3">
    <location>
        <begin position="829"/>
        <end position="1015"/>
    </location>
</feature>
<organism evidence="4 5">
    <name type="scientific">Pyronema omphalodes (strain CBS 100304)</name>
    <name type="common">Pyronema confluens</name>
    <dbReference type="NCBI Taxonomy" id="1076935"/>
    <lineage>
        <taxon>Eukaryota</taxon>
        <taxon>Fungi</taxon>
        <taxon>Dikarya</taxon>
        <taxon>Ascomycota</taxon>
        <taxon>Pezizomycotina</taxon>
        <taxon>Pezizomycetes</taxon>
        <taxon>Pezizales</taxon>
        <taxon>Pyronemataceae</taxon>
        <taxon>Pyronema</taxon>
    </lineage>
</organism>
<feature type="compositionally biased region" description="Basic and acidic residues" evidence="1">
    <location>
        <begin position="780"/>
        <end position="791"/>
    </location>
</feature>
<dbReference type="InterPro" id="IPR057567">
    <property type="entry name" value="TPR_TTI1_C"/>
</dbReference>
<dbReference type="GO" id="GO:0005737">
    <property type="term" value="C:cytoplasm"/>
    <property type="evidence" value="ECO:0007669"/>
    <property type="project" value="TreeGrafter"/>
</dbReference>
<dbReference type="eggNOG" id="KOG4524">
    <property type="taxonomic scope" value="Eukaryota"/>
</dbReference>
<dbReference type="SUPFAM" id="SSF48371">
    <property type="entry name" value="ARM repeat"/>
    <property type="match status" value="1"/>
</dbReference>
<dbReference type="Proteomes" id="UP000018144">
    <property type="component" value="Unassembled WGS sequence"/>
</dbReference>
<reference evidence="4 5" key="1">
    <citation type="journal article" date="2013" name="PLoS Genet.">
        <title>The genome and development-dependent transcriptomes of Pyronema confluens: a window into fungal evolution.</title>
        <authorList>
            <person name="Traeger S."/>
            <person name="Altegoer F."/>
            <person name="Freitag M."/>
            <person name="Gabaldon T."/>
            <person name="Kempken F."/>
            <person name="Kumar A."/>
            <person name="Marcet-Houben M."/>
            <person name="Poggeler S."/>
            <person name="Stajich J.E."/>
            <person name="Nowrousian M."/>
        </authorList>
    </citation>
    <scope>NUCLEOTIDE SEQUENCE [LARGE SCALE GENOMIC DNA]</scope>
    <source>
        <strain evidence="5">CBS 100304</strain>
        <tissue evidence="4">Vegetative mycelium</tissue>
    </source>
</reference>
<evidence type="ECO:0000259" key="3">
    <source>
        <dbReference type="Pfam" id="PF24181"/>
    </source>
</evidence>
<evidence type="ECO:0000313" key="4">
    <source>
        <dbReference type="EMBL" id="CCX33154.1"/>
    </source>
</evidence>
<name>U4LLY0_PYROM</name>
<evidence type="ECO:0000259" key="2">
    <source>
        <dbReference type="Pfam" id="PF24173"/>
    </source>
</evidence>
<dbReference type="PANTHER" id="PTHR18460:SF3">
    <property type="entry name" value="TELO2-INTERACTING PROTEIN 1 HOMOLOG"/>
    <property type="match status" value="1"/>
</dbReference>
<feature type="region of interest" description="Disordered" evidence="1">
    <location>
        <begin position="780"/>
        <end position="858"/>
    </location>
</feature>
<protein>
    <submittedName>
        <fullName evidence="4">Similar to TEL2-interacting protein 1 acc. no. O94600</fullName>
    </submittedName>
</protein>